<dbReference type="OrthoDB" id="345413at2"/>
<keyword evidence="4" id="KW-1133">Transmembrane helix</keyword>
<gene>
    <name evidence="6" type="ORF">C6Y40_14950</name>
</gene>
<dbReference type="PANTHER" id="PTHR43280:SF29">
    <property type="entry name" value="ARAC-FAMILY TRANSCRIPTIONAL REGULATOR"/>
    <property type="match status" value="1"/>
</dbReference>
<dbReference type="Pfam" id="PF12833">
    <property type="entry name" value="HTH_18"/>
    <property type="match status" value="1"/>
</dbReference>
<accession>A0A2S9V8L6</accession>
<dbReference type="PROSITE" id="PS01124">
    <property type="entry name" value="HTH_ARAC_FAMILY_2"/>
    <property type="match status" value="1"/>
</dbReference>
<organism evidence="6 7">
    <name type="scientific">Alteromonas alba</name>
    <dbReference type="NCBI Taxonomy" id="2079529"/>
    <lineage>
        <taxon>Bacteria</taxon>
        <taxon>Pseudomonadati</taxon>
        <taxon>Pseudomonadota</taxon>
        <taxon>Gammaproteobacteria</taxon>
        <taxon>Alteromonadales</taxon>
        <taxon>Alteromonadaceae</taxon>
        <taxon>Alteromonas/Salinimonas group</taxon>
        <taxon>Alteromonas</taxon>
    </lineage>
</organism>
<feature type="transmembrane region" description="Helical" evidence="4">
    <location>
        <begin position="195"/>
        <end position="214"/>
    </location>
</feature>
<feature type="domain" description="HTH araC/xylS-type" evidence="5">
    <location>
        <begin position="244"/>
        <end position="353"/>
    </location>
</feature>
<feature type="transmembrane region" description="Helical" evidence="4">
    <location>
        <begin position="6"/>
        <end position="24"/>
    </location>
</feature>
<keyword evidence="2" id="KW-0238">DNA-binding</keyword>
<evidence type="ECO:0000313" key="6">
    <source>
        <dbReference type="EMBL" id="PRO72774.1"/>
    </source>
</evidence>
<keyword evidence="7" id="KW-1185">Reference proteome</keyword>
<feature type="transmembrane region" description="Helical" evidence="4">
    <location>
        <begin position="31"/>
        <end position="51"/>
    </location>
</feature>
<sequence>MWLNYAYYVLLFCTLTVMLAQLSFRPVRVEHILTAIFSGSLAMVALQVLTAQADSPYQYVFALGTCATCNVIWLISRALFRGAESLAIQHYALAASIALLVMTSRSLELMESVNWLTADNTGWIKGAVSEITQLLSSTILALAFWEAVRGFTQASKTSQYQRLLFAGSFFTGVFSCTVVAEGILTSDVSSQIKPWLVVSSALLITLVTFIILFWQHLSRRHISNIAQISTGTEGVAEPILAEDKKVFNQIRLLMEQEQRFLHHDLKTIDIANALQVSEYRISRAIRAMSAAANVNQFINSYRISYAKQLLTSHQSEHWTILVISMESGFASLAPFNRAFKASEGCTPNQYRQRYMSKETVTNNPVVPY</sequence>
<evidence type="ECO:0000256" key="2">
    <source>
        <dbReference type="ARBA" id="ARBA00023125"/>
    </source>
</evidence>
<dbReference type="SMART" id="SM00342">
    <property type="entry name" value="HTH_ARAC"/>
    <property type="match status" value="1"/>
</dbReference>
<evidence type="ECO:0000259" key="5">
    <source>
        <dbReference type="PROSITE" id="PS01124"/>
    </source>
</evidence>
<keyword evidence="4" id="KW-0472">Membrane</keyword>
<feature type="transmembrane region" description="Helical" evidence="4">
    <location>
        <begin position="163"/>
        <end position="183"/>
    </location>
</feature>
<dbReference type="GO" id="GO:0043565">
    <property type="term" value="F:sequence-specific DNA binding"/>
    <property type="evidence" value="ECO:0007669"/>
    <property type="project" value="InterPro"/>
</dbReference>
<name>A0A2S9V8L6_9ALTE</name>
<protein>
    <submittedName>
        <fullName evidence="6">AraC family transcriptional regulator</fullName>
    </submittedName>
</protein>
<evidence type="ECO:0000256" key="3">
    <source>
        <dbReference type="ARBA" id="ARBA00023163"/>
    </source>
</evidence>
<dbReference type="InterPro" id="IPR018060">
    <property type="entry name" value="HTH_AraC"/>
</dbReference>
<dbReference type="SUPFAM" id="SSF46689">
    <property type="entry name" value="Homeodomain-like"/>
    <property type="match status" value="1"/>
</dbReference>
<dbReference type="PROSITE" id="PS00041">
    <property type="entry name" value="HTH_ARAC_FAMILY_1"/>
    <property type="match status" value="1"/>
</dbReference>
<evidence type="ECO:0000256" key="4">
    <source>
        <dbReference type="SAM" id="Phobius"/>
    </source>
</evidence>
<dbReference type="EMBL" id="PVNP01000161">
    <property type="protein sequence ID" value="PRO72774.1"/>
    <property type="molecule type" value="Genomic_DNA"/>
</dbReference>
<evidence type="ECO:0000313" key="7">
    <source>
        <dbReference type="Proteomes" id="UP000238949"/>
    </source>
</evidence>
<proteinExistence type="predicted"/>
<dbReference type="InterPro" id="IPR018062">
    <property type="entry name" value="HTH_AraC-typ_CS"/>
</dbReference>
<keyword evidence="3" id="KW-0804">Transcription</keyword>
<dbReference type="Gene3D" id="1.10.10.60">
    <property type="entry name" value="Homeodomain-like"/>
    <property type="match status" value="1"/>
</dbReference>
<evidence type="ECO:0000256" key="1">
    <source>
        <dbReference type="ARBA" id="ARBA00023015"/>
    </source>
</evidence>
<keyword evidence="4" id="KW-0812">Transmembrane</keyword>
<dbReference type="Proteomes" id="UP000238949">
    <property type="component" value="Unassembled WGS sequence"/>
</dbReference>
<comment type="caution">
    <text evidence="6">The sequence shown here is derived from an EMBL/GenBank/DDBJ whole genome shotgun (WGS) entry which is preliminary data.</text>
</comment>
<dbReference type="PANTHER" id="PTHR43280">
    <property type="entry name" value="ARAC-FAMILY TRANSCRIPTIONAL REGULATOR"/>
    <property type="match status" value="1"/>
</dbReference>
<dbReference type="InterPro" id="IPR009057">
    <property type="entry name" value="Homeodomain-like_sf"/>
</dbReference>
<dbReference type="AlphaFoldDB" id="A0A2S9V8L6"/>
<reference evidence="7" key="1">
    <citation type="journal article" date="2020" name="Int. J. Syst. Evol. Microbiol.">
        <title>Alteromonas alba sp. nov., a marine bacterium isolated from the seawater of the West Pacific Ocean.</title>
        <authorList>
            <person name="Sun C."/>
            <person name="Wu Y.-H."/>
            <person name="Xamxidin M."/>
            <person name="Cheng H."/>
            <person name="Xu X.-W."/>
        </authorList>
    </citation>
    <scope>NUCLEOTIDE SEQUENCE [LARGE SCALE GENOMIC DNA]</scope>
    <source>
        <strain evidence="7">190</strain>
    </source>
</reference>
<dbReference type="GO" id="GO:0003700">
    <property type="term" value="F:DNA-binding transcription factor activity"/>
    <property type="evidence" value="ECO:0007669"/>
    <property type="project" value="InterPro"/>
</dbReference>
<dbReference type="RefSeq" id="WP_105935278.1">
    <property type="nucleotide sequence ID" value="NZ_PVNP01000161.1"/>
</dbReference>
<keyword evidence="1" id="KW-0805">Transcription regulation</keyword>
<feature type="transmembrane region" description="Helical" evidence="4">
    <location>
        <begin position="57"/>
        <end position="76"/>
    </location>
</feature>